<dbReference type="InterPro" id="IPR000045">
    <property type="entry name" value="Prepilin_IV_endopep_pep"/>
</dbReference>
<keyword evidence="9" id="KW-0378">Hydrolase</keyword>
<feature type="transmembrane region" description="Helical" evidence="10">
    <location>
        <begin position="217"/>
        <end position="250"/>
    </location>
</feature>
<dbReference type="RefSeq" id="WP_037334712.1">
    <property type="nucleotide sequence ID" value="NZ_APNK01000004.1"/>
</dbReference>
<feature type="domain" description="Prepilin type IV endopeptidase peptidase" evidence="11">
    <location>
        <begin position="137"/>
        <end position="245"/>
    </location>
</feature>
<keyword evidence="14" id="KW-1185">Reference proteome</keyword>
<name>A0A084IP37_SALHC</name>
<feature type="transmembrane region" description="Helical" evidence="10">
    <location>
        <begin position="158"/>
        <end position="177"/>
    </location>
</feature>
<dbReference type="STRING" id="1304275.C41B8_04546"/>
<evidence type="ECO:0000313" key="14">
    <source>
        <dbReference type="Proteomes" id="UP000028302"/>
    </source>
</evidence>
<dbReference type="eggNOG" id="COG1989">
    <property type="taxonomic scope" value="Bacteria"/>
</dbReference>
<comment type="catalytic activity">
    <reaction evidence="9">
        <text>Typically cleaves a -Gly-|-Phe- bond to release an N-terminal, basic peptide of 5-8 residues from type IV prepilin, and then N-methylates the new N-terminal amino group, the methyl donor being S-adenosyl-L-methionine.</text>
        <dbReference type="EC" id="3.4.23.43"/>
    </reaction>
</comment>
<dbReference type="GO" id="GO:0008168">
    <property type="term" value="F:methyltransferase activity"/>
    <property type="evidence" value="ECO:0007669"/>
    <property type="project" value="UniProtKB-KW"/>
</dbReference>
<dbReference type="AlphaFoldDB" id="A0A084IP37"/>
<evidence type="ECO:0000256" key="3">
    <source>
        <dbReference type="ARBA" id="ARBA00022475"/>
    </source>
</evidence>
<comment type="subcellular location">
    <subcellularLocation>
        <location evidence="1">Cell inner membrane</location>
        <topology evidence="1">Multi-pass membrane protein</topology>
    </subcellularLocation>
    <subcellularLocation>
        <location evidence="9">Cell membrane</location>
        <topology evidence="9">Multi-pass membrane protein</topology>
    </subcellularLocation>
</comment>
<dbReference type="GO" id="GO:0005886">
    <property type="term" value="C:plasma membrane"/>
    <property type="evidence" value="ECO:0007669"/>
    <property type="project" value="UniProtKB-SubCell"/>
</dbReference>
<keyword evidence="9" id="KW-0511">Multifunctional enzyme</keyword>
<dbReference type="Pfam" id="PF06750">
    <property type="entry name" value="A24_N_bact"/>
    <property type="match status" value="1"/>
</dbReference>
<gene>
    <name evidence="13" type="ORF">C41B8_04546</name>
</gene>
<feature type="transmembrane region" description="Helical" evidence="10">
    <location>
        <begin position="183"/>
        <end position="205"/>
    </location>
</feature>
<dbReference type="PATRIC" id="fig|1304275.5.peg.932"/>
<keyword evidence="7 10" id="KW-0472">Membrane</keyword>
<evidence type="ECO:0000256" key="2">
    <source>
        <dbReference type="ARBA" id="ARBA00005801"/>
    </source>
</evidence>
<dbReference type="GO" id="GO:0032259">
    <property type="term" value="P:methylation"/>
    <property type="evidence" value="ECO:0007669"/>
    <property type="project" value="UniProtKB-KW"/>
</dbReference>
<dbReference type="PANTHER" id="PTHR30487:SF0">
    <property type="entry name" value="PREPILIN LEADER PEPTIDASE_N-METHYLTRANSFERASE-RELATED"/>
    <property type="match status" value="1"/>
</dbReference>
<feature type="transmembrane region" description="Helical" evidence="10">
    <location>
        <begin position="262"/>
        <end position="285"/>
    </location>
</feature>
<feature type="domain" description="Prepilin peptidase A24 N-terminal" evidence="12">
    <location>
        <begin position="17"/>
        <end position="124"/>
    </location>
</feature>
<evidence type="ECO:0000256" key="5">
    <source>
        <dbReference type="ARBA" id="ARBA00022692"/>
    </source>
</evidence>
<keyword evidence="5 9" id="KW-0812">Transmembrane</keyword>
<accession>A0A084IP37</accession>
<keyword evidence="3" id="KW-1003">Cell membrane</keyword>
<dbReference type="EC" id="3.4.23.43" evidence="9"/>
<reference evidence="13 14" key="1">
    <citation type="submission" date="2013-03" db="EMBL/GenBank/DDBJ databases">
        <title>Salinisphaera hydrothermalis C41B8 Genome Sequencing.</title>
        <authorList>
            <person name="Li C."/>
            <person name="Lai Q."/>
            <person name="Shao Z."/>
        </authorList>
    </citation>
    <scope>NUCLEOTIDE SEQUENCE [LARGE SCALE GENOMIC DNA]</scope>
    <source>
        <strain evidence="13 14">C41B8</strain>
    </source>
</reference>
<sequence length="291" mass="30522">MTLIGLPPVFVYGAAIVIGLVIGSFLNVVILRLPAMMETRWREDAADILDMAEPDDTGARFDLATPGSHCPHCRAPIKPWHNLPVLGYFLLRGRCDACGTRISLQYPAIEIAAAALAVIAIARFGATGWGLCMVGVSWLLLTLAAIDFRTQLLPDALTLPLLWAGLVASLFHLAPGAPTPSDAIIGAAAGYGVLWIVFQGFRLATGKIGMGHGDFKLAAALGAWIGWAQLPLALLAASLGGAIVGGLLIASGRLSRGTPMPFGPWLVFGGWLALVAGDTILHAYLTLSGLR</sequence>
<dbReference type="Pfam" id="PF01478">
    <property type="entry name" value="Peptidase_A24"/>
    <property type="match status" value="1"/>
</dbReference>
<dbReference type="EC" id="2.1.1.-" evidence="9"/>
<dbReference type="Gene3D" id="1.20.120.1220">
    <property type="match status" value="1"/>
</dbReference>
<comment type="caution">
    <text evidence="13">The sequence shown here is derived from an EMBL/GenBank/DDBJ whole genome shotgun (WGS) entry which is preliminary data.</text>
</comment>
<evidence type="ECO:0000256" key="4">
    <source>
        <dbReference type="ARBA" id="ARBA00022519"/>
    </source>
</evidence>
<evidence type="ECO:0000256" key="7">
    <source>
        <dbReference type="ARBA" id="ARBA00023136"/>
    </source>
</evidence>
<dbReference type="GO" id="GO:0004190">
    <property type="term" value="F:aspartic-type endopeptidase activity"/>
    <property type="evidence" value="ECO:0007669"/>
    <property type="project" value="UniProtKB-EC"/>
</dbReference>
<keyword evidence="9" id="KW-0808">Transferase</keyword>
<evidence type="ECO:0000256" key="9">
    <source>
        <dbReference type="RuleBase" id="RU003794"/>
    </source>
</evidence>
<dbReference type="InterPro" id="IPR050882">
    <property type="entry name" value="Prepilin_peptidase/N-MTase"/>
</dbReference>
<proteinExistence type="inferred from homology"/>
<dbReference type="InterPro" id="IPR010627">
    <property type="entry name" value="Prepilin_pept_A24_N"/>
</dbReference>
<dbReference type="PRINTS" id="PR00864">
    <property type="entry name" value="PREPILNPTASE"/>
</dbReference>
<keyword evidence="9" id="KW-0645">Protease</keyword>
<dbReference type="Proteomes" id="UP000028302">
    <property type="component" value="Unassembled WGS sequence"/>
</dbReference>
<feature type="transmembrane region" description="Helical" evidence="10">
    <location>
        <begin position="104"/>
        <end position="122"/>
    </location>
</feature>
<feature type="transmembrane region" description="Helical" evidence="10">
    <location>
        <begin position="128"/>
        <end position="146"/>
    </location>
</feature>
<evidence type="ECO:0000313" key="13">
    <source>
        <dbReference type="EMBL" id="KEZ78471.1"/>
    </source>
</evidence>
<protein>
    <recommendedName>
        <fullName evidence="9">Prepilin leader peptidase/N-methyltransferase</fullName>
        <ecNumber evidence="9">2.1.1.-</ecNumber>
        <ecNumber evidence="9">3.4.23.43</ecNumber>
    </recommendedName>
</protein>
<evidence type="ECO:0000259" key="12">
    <source>
        <dbReference type="Pfam" id="PF06750"/>
    </source>
</evidence>
<evidence type="ECO:0000256" key="6">
    <source>
        <dbReference type="ARBA" id="ARBA00022989"/>
    </source>
</evidence>
<keyword evidence="9" id="KW-0489">Methyltransferase</keyword>
<keyword evidence="4" id="KW-0997">Cell inner membrane</keyword>
<evidence type="ECO:0000256" key="1">
    <source>
        <dbReference type="ARBA" id="ARBA00004429"/>
    </source>
</evidence>
<dbReference type="OrthoDB" id="9789291at2"/>
<organism evidence="13 14">
    <name type="scientific">Salinisphaera hydrothermalis (strain C41B8)</name>
    <dbReference type="NCBI Taxonomy" id="1304275"/>
    <lineage>
        <taxon>Bacteria</taxon>
        <taxon>Pseudomonadati</taxon>
        <taxon>Pseudomonadota</taxon>
        <taxon>Gammaproteobacteria</taxon>
        <taxon>Salinisphaerales</taxon>
        <taxon>Salinisphaeraceae</taxon>
        <taxon>Salinisphaera</taxon>
    </lineage>
</organism>
<evidence type="ECO:0000256" key="10">
    <source>
        <dbReference type="SAM" id="Phobius"/>
    </source>
</evidence>
<comment type="similarity">
    <text evidence="2 8">Belongs to the peptidase A24 family.</text>
</comment>
<comment type="function">
    <text evidence="9">Plays an essential role in type IV pili and type II pseudopili formation by proteolytically removing the leader sequence from substrate proteins and subsequently monomethylating the alpha-amino group of the newly exposed N-terminal phenylalanine.</text>
</comment>
<dbReference type="InterPro" id="IPR014032">
    <property type="entry name" value="Peptidase_A24A_bac"/>
</dbReference>
<keyword evidence="6 10" id="KW-1133">Transmembrane helix</keyword>
<feature type="transmembrane region" description="Helical" evidence="10">
    <location>
        <begin position="12"/>
        <end position="33"/>
    </location>
</feature>
<evidence type="ECO:0000259" key="11">
    <source>
        <dbReference type="Pfam" id="PF01478"/>
    </source>
</evidence>
<dbReference type="GO" id="GO:0006465">
    <property type="term" value="P:signal peptide processing"/>
    <property type="evidence" value="ECO:0007669"/>
    <property type="project" value="TreeGrafter"/>
</dbReference>
<evidence type="ECO:0000256" key="8">
    <source>
        <dbReference type="RuleBase" id="RU003793"/>
    </source>
</evidence>
<dbReference type="EMBL" id="APNK01000004">
    <property type="protein sequence ID" value="KEZ78471.1"/>
    <property type="molecule type" value="Genomic_DNA"/>
</dbReference>
<dbReference type="PANTHER" id="PTHR30487">
    <property type="entry name" value="TYPE 4 PREPILIN-LIKE PROTEINS LEADER PEPTIDE-PROCESSING ENZYME"/>
    <property type="match status" value="1"/>
</dbReference>